<comment type="caution">
    <text evidence="5">The sequence shown here is derived from an EMBL/GenBank/DDBJ whole genome shotgun (WGS) entry which is preliminary data.</text>
</comment>
<dbReference type="Proteomes" id="UP001385951">
    <property type="component" value="Unassembled WGS sequence"/>
</dbReference>
<feature type="compositionally biased region" description="Low complexity" evidence="3">
    <location>
        <begin position="205"/>
        <end position="220"/>
    </location>
</feature>
<dbReference type="Gene3D" id="2.60.40.790">
    <property type="match status" value="1"/>
</dbReference>
<organism evidence="5 6">
    <name type="scientific">Cerrena zonata</name>
    <dbReference type="NCBI Taxonomy" id="2478898"/>
    <lineage>
        <taxon>Eukaryota</taxon>
        <taxon>Fungi</taxon>
        <taxon>Dikarya</taxon>
        <taxon>Basidiomycota</taxon>
        <taxon>Agaricomycotina</taxon>
        <taxon>Agaricomycetes</taxon>
        <taxon>Polyporales</taxon>
        <taxon>Cerrenaceae</taxon>
        <taxon>Cerrena</taxon>
    </lineage>
</organism>
<comment type="similarity">
    <text evidence="1 2">Belongs to the small heat shock protein (HSP20) family.</text>
</comment>
<reference evidence="5 6" key="1">
    <citation type="submission" date="2022-09" db="EMBL/GenBank/DDBJ databases">
        <authorList>
            <person name="Palmer J.M."/>
        </authorList>
    </citation>
    <scope>NUCLEOTIDE SEQUENCE [LARGE SCALE GENOMIC DNA]</scope>
    <source>
        <strain evidence="5 6">DSM 7382</strain>
    </source>
</reference>
<sequence length="235" mass="26057">MTAVASSPNRPFSAPASSKLITRDTEKIFKIADKIIATRYLQMQKKRRDMMSKPVARTYIPRMDLCDDENMPRIFAAIELPGIERDSLTLQVINEKLCVEGQRAMPLKHVLSGYPYPNRNGSYQSLSRSQLPPISIINEHGQEIENHDQTTPRYTTRELAFGKFKREIELPQGTISTQVTADLVEGMLYVSWPRNPQTGTGVSGGALSSSVTSASPSTTGRRMPSLSRATLPAST</sequence>
<proteinExistence type="inferred from homology"/>
<evidence type="ECO:0000256" key="3">
    <source>
        <dbReference type="SAM" id="MobiDB-lite"/>
    </source>
</evidence>
<dbReference type="EMBL" id="JASBNA010000029">
    <property type="protein sequence ID" value="KAK7683772.1"/>
    <property type="molecule type" value="Genomic_DNA"/>
</dbReference>
<evidence type="ECO:0000313" key="5">
    <source>
        <dbReference type="EMBL" id="KAK7683772.1"/>
    </source>
</evidence>
<keyword evidence="6" id="KW-1185">Reference proteome</keyword>
<evidence type="ECO:0000313" key="6">
    <source>
        <dbReference type="Proteomes" id="UP001385951"/>
    </source>
</evidence>
<dbReference type="PROSITE" id="PS01031">
    <property type="entry name" value="SHSP"/>
    <property type="match status" value="1"/>
</dbReference>
<name>A0AAW0G2I4_9APHY</name>
<dbReference type="InterPro" id="IPR002068">
    <property type="entry name" value="A-crystallin/Hsp20_dom"/>
</dbReference>
<feature type="domain" description="SHSP" evidence="4">
    <location>
        <begin position="54"/>
        <end position="210"/>
    </location>
</feature>
<evidence type="ECO:0000259" key="4">
    <source>
        <dbReference type="PROSITE" id="PS01031"/>
    </source>
</evidence>
<dbReference type="AlphaFoldDB" id="A0AAW0G2I4"/>
<feature type="region of interest" description="Disordered" evidence="3">
    <location>
        <begin position="199"/>
        <end position="235"/>
    </location>
</feature>
<dbReference type="InterPro" id="IPR008978">
    <property type="entry name" value="HSP20-like_chaperone"/>
</dbReference>
<gene>
    <name evidence="5" type="ORF">QCA50_013148</name>
</gene>
<protein>
    <recommendedName>
        <fullName evidence="4">SHSP domain-containing protein</fullName>
    </recommendedName>
</protein>
<dbReference type="CDD" id="cd06464">
    <property type="entry name" value="ACD_sHsps-like"/>
    <property type="match status" value="1"/>
</dbReference>
<dbReference type="Pfam" id="PF00011">
    <property type="entry name" value="HSP20"/>
    <property type="match status" value="1"/>
</dbReference>
<accession>A0AAW0G2I4</accession>
<dbReference type="SUPFAM" id="SSF49764">
    <property type="entry name" value="HSP20-like chaperones"/>
    <property type="match status" value="1"/>
</dbReference>
<evidence type="ECO:0000256" key="2">
    <source>
        <dbReference type="RuleBase" id="RU003616"/>
    </source>
</evidence>
<evidence type="ECO:0000256" key="1">
    <source>
        <dbReference type="PROSITE-ProRule" id="PRU00285"/>
    </source>
</evidence>